<feature type="domain" description="Peptidase S9 prolyl oligopeptidase catalytic" evidence="2">
    <location>
        <begin position="82"/>
        <end position="272"/>
    </location>
</feature>
<dbReference type="PANTHER" id="PTHR42776">
    <property type="entry name" value="SERINE PEPTIDASE S9 FAMILY MEMBER"/>
    <property type="match status" value="1"/>
</dbReference>
<dbReference type="Gene3D" id="3.40.50.1820">
    <property type="entry name" value="alpha/beta hydrolase"/>
    <property type="match status" value="1"/>
</dbReference>
<name>A0A4Q0VVC1_9BACI</name>
<keyword evidence="4" id="KW-1185">Reference proteome</keyword>
<proteinExistence type="predicted"/>
<dbReference type="OrthoDB" id="9812921at2"/>
<dbReference type="Pfam" id="PF00326">
    <property type="entry name" value="Peptidase_S9"/>
    <property type="match status" value="1"/>
</dbReference>
<accession>A0A4Q0VVC1</accession>
<dbReference type="GO" id="GO:0006508">
    <property type="term" value="P:proteolysis"/>
    <property type="evidence" value="ECO:0007669"/>
    <property type="project" value="InterPro"/>
</dbReference>
<dbReference type="InterPro" id="IPR029058">
    <property type="entry name" value="AB_hydrolase_fold"/>
</dbReference>
<sequence>MIFKITYIAEDLQVKAYLGFPNNINITSANLKDFIPNIDVDAEVVSSIIPKVYEVENIQLPAFIYCRGGIGHFGRVKPSWVEAFANQGYVVLAPCYRGHEGGEGRDEFGGADEEDVHAAFRLLQSLPFVQSEKISIMGFSRGSINATKTAIKFPTTHKLILWGGVSSLIQTYEERVDLRRMLKRVIGNPNKVPEAYYKRSPIKQVHNITCPVLIMHGSVDHQVDVSHGVNLYRELKSQSKKTTLHLFENYGHHLPLTFHQDAIENMFEWIKND</sequence>
<dbReference type="AlphaFoldDB" id="A0A4Q0VVC1"/>
<dbReference type="RefSeq" id="WP_129077729.1">
    <property type="nucleotide sequence ID" value="NZ_QOUX01000027.1"/>
</dbReference>
<dbReference type="GO" id="GO:0004252">
    <property type="term" value="F:serine-type endopeptidase activity"/>
    <property type="evidence" value="ECO:0007669"/>
    <property type="project" value="TreeGrafter"/>
</dbReference>
<evidence type="ECO:0000313" key="3">
    <source>
        <dbReference type="EMBL" id="RXJ02013.1"/>
    </source>
</evidence>
<comment type="caution">
    <text evidence="3">The sequence shown here is derived from an EMBL/GenBank/DDBJ whole genome shotgun (WGS) entry which is preliminary data.</text>
</comment>
<protein>
    <submittedName>
        <fullName evidence="3">S9 family peptidase</fullName>
    </submittedName>
</protein>
<dbReference type="PANTHER" id="PTHR42776:SF4">
    <property type="entry name" value="ACYLAMINO-ACID-RELEASING ENZYME"/>
    <property type="match status" value="1"/>
</dbReference>
<evidence type="ECO:0000313" key="4">
    <source>
        <dbReference type="Proteomes" id="UP000290649"/>
    </source>
</evidence>
<dbReference type="Proteomes" id="UP000290649">
    <property type="component" value="Unassembled WGS sequence"/>
</dbReference>
<evidence type="ECO:0000256" key="1">
    <source>
        <dbReference type="ARBA" id="ARBA00022801"/>
    </source>
</evidence>
<reference evidence="3 4" key="1">
    <citation type="journal article" date="2019" name="Int. J. Syst. Evol. Microbiol.">
        <title>Anaerobacillus alkaliphilus sp. nov., a novel alkaliphilic and moderately halophilic bacterium.</title>
        <authorList>
            <person name="Borsodi A.K."/>
            <person name="Aszalos J.M."/>
            <person name="Bihari P."/>
            <person name="Nagy I."/>
            <person name="Schumann P."/>
            <person name="Sproer C."/>
            <person name="Kovacs A.L."/>
            <person name="Boka K."/>
            <person name="Dobosy P."/>
            <person name="Ovari M."/>
            <person name="Szili-Kovacs T."/>
            <person name="Toth E."/>
        </authorList>
    </citation>
    <scope>NUCLEOTIDE SEQUENCE [LARGE SCALE GENOMIC DNA]</scope>
    <source>
        <strain evidence="3 4">B16-10</strain>
    </source>
</reference>
<dbReference type="InterPro" id="IPR001375">
    <property type="entry name" value="Peptidase_S9_cat"/>
</dbReference>
<gene>
    <name evidence="3" type="ORF">DS745_07930</name>
</gene>
<organism evidence="3 4">
    <name type="scientific">Anaerobacillus alkaliphilus</name>
    <dbReference type="NCBI Taxonomy" id="1548597"/>
    <lineage>
        <taxon>Bacteria</taxon>
        <taxon>Bacillati</taxon>
        <taxon>Bacillota</taxon>
        <taxon>Bacilli</taxon>
        <taxon>Bacillales</taxon>
        <taxon>Bacillaceae</taxon>
        <taxon>Anaerobacillus</taxon>
    </lineage>
</organism>
<keyword evidence="1" id="KW-0378">Hydrolase</keyword>
<dbReference type="SUPFAM" id="SSF53474">
    <property type="entry name" value="alpha/beta-Hydrolases"/>
    <property type="match status" value="1"/>
</dbReference>
<dbReference type="EMBL" id="QOUX01000027">
    <property type="protein sequence ID" value="RXJ02013.1"/>
    <property type="molecule type" value="Genomic_DNA"/>
</dbReference>
<evidence type="ECO:0000259" key="2">
    <source>
        <dbReference type="Pfam" id="PF00326"/>
    </source>
</evidence>